<gene>
    <name evidence="2" type="ORF">CKO45_17285</name>
</gene>
<dbReference type="InterPro" id="IPR010331">
    <property type="entry name" value="ExoD"/>
</dbReference>
<feature type="transmembrane region" description="Helical" evidence="1">
    <location>
        <begin position="134"/>
        <end position="152"/>
    </location>
</feature>
<feature type="transmembrane region" description="Helical" evidence="1">
    <location>
        <begin position="46"/>
        <end position="76"/>
    </location>
</feature>
<evidence type="ECO:0000313" key="2">
    <source>
        <dbReference type="EMBL" id="MBK1659985.1"/>
    </source>
</evidence>
<dbReference type="PIRSF" id="PIRSF033239">
    <property type="entry name" value="ExoD"/>
    <property type="match status" value="1"/>
</dbReference>
<keyword evidence="1" id="KW-0812">Transmembrane</keyword>
<dbReference type="PANTHER" id="PTHR41795:SF1">
    <property type="entry name" value="EXOPOLYSACCHARIDE SYNTHESIS PROTEIN"/>
    <property type="match status" value="1"/>
</dbReference>
<protein>
    <submittedName>
        <fullName evidence="2">Exopolysaccharide biosynthesis protein exod</fullName>
    </submittedName>
</protein>
<name>A0ABS1CZM2_9PROT</name>
<keyword evidence="1" id="KW-0472">Membrane</keyword>
<dbReference type="PANTHER" id="PTHR41795">
    <property type="entry name" value="EXOPOLYSACCHARIDE SYNTHESIS PROTEIN"/>
    <property type="match status" value="1"/>
</dbReference>
<feature type="transmembrane region" description="Helical" evidence="1">
    <location>
        <begin position="177"/>
        <end position="202"/>
    </location>
</feature>
<dbReference type="Proteomes" id="UP000697995">
    <property type="component" value="Unassembled WGS sequence"/>
</dbReference>
<evidence type="ECO:0000256" key="1">
    <source>
        <dbReference type="SAM" id="Phobius"/>
    </source>
</evidence>
<dbReference type="EMBL" id="NRSG01000138">
    <property type="protein sequence ID" value="MBK1659985.1"/>
    <property type="molecule type" value="Genomic_DNA"/>
</dbReference>
<proteinExistence type="predicted"/>
<comment type="caution">
    <text evidence="2">The sequence shown here is derived from an EMBL/GenBank/DDBJ whole genome shotgun (WGS) entry which is preliminary data.</text>
</comment>
<sequence>MTPADPASADHSAGAPISRIVAEVAARFPGERISLGDMAEAFGDRAFGLLILLLLLPSLLPGMASVFGLPVLILGIQMGLGRRVPKLPGFIARQSIKRDDLLRLAGASSTWLRKVERYVKPRPGFFTSPAGDKLFGWLTAYVAIMLILPGPGTNGPPAFGNIIMALGLVEHDNRVTAWGVGLTVAGCAFATVVLLIVCWLGIKALGYVF</sequence>
<keyword evidence="3" id="KW-1185">Reference proteome</keyword>
<evidence type="ECO:0000313" key="3">
    <source>
        <dbReference type="Proteomes" id="UP000697995"/>
    </source>
</evidence>
<dbReference type="Pfam" id="PF06055">
    <property type="entry name" value="ExoD"/>
    <property type="match status" value="1"/>
</dbReference>
<organism evidence="2 3">
    <name type="scientific">Paracraurococcus ruber</name>
    <dbReference type="NCBI Taxonomy" id="77675"/>
    <lineage>
        <taxon>Bacteria</taxon>
        <taxon>Pseudomonadati</taxon>
        <taxon>Pseudomonadota</taxon>
        <taxon>Alphaproteobacteria</taxon>
        <taxon>Acetobacterales</taxon>
        <taxon>Roseomonadaceae</taxon>
        <taxon>Paracraurococcus</taxon>
    </lineage>
</organism>
<accession>A0ABS1CZM2</accession>
<reference evidence="2 3" key="1">
    <citation type="journal article" date="2020" name="Microorganisms">
        <title>Osmotic Adaptation and Compatible Solute Biosynthesis of Phototrophic Bacteria as Revealed from Genome Analyses.</title>
        <authorList>
            <person name="Imhoff J.F."/>
            <person name="Rahn T."/>
            <person name="Kunzel S."/>
            <person name="Keller A."/>
            <person name="Neulinger S.C."/>
        </authorList>
    </citation>
    <scope>NUCLEOTIDE SEQUENCE [LARGE SCALE GENOMIC DNA]</scope>
    <source>
        <strain evidence="2 3">DSM 15382</strain>
    </source>
</reference>
<keyword evidence="1" id="KW-1133">Transmembrane helix</keyword>